<keyword evidence="2" id="KW-1185">Reference proteome</keyword>
<proteinExistence type="predicted"/>
<protein>
    <submittedName>
        <fullName evidence="1">Uncharacterized protein</fullName>
    </submittedName>
</protein>
<evidence type="ECO:0000313" key="2">
    <source>
        <dbReference type="Proteomes" id="UP001062846"/>
    </source>
</evidence>
<dbReference type="EMBL" id="CM046397">
    <property type="protein sequence ID" value="KAI8536763.1"/>
    <property type="molecule type" value="Genomic_DNA"/>
</dbReference>
<organism evidence="1 2">
    <name type="scientific">Rhododendron molle</name>
    <name type="common">Chinese azalea</name>
    <name type="synonym">Azalea mollis</name>
    <dbReference type="NCBI Taxonomy" id="49168"/>
    <lineage>
        <taxon>Eukaryota</taxon>
        <taxon>Viridiplantae</taxon>
        <taxon>Streptophyta</taxon>
        <taxon>Embryophyta</taxon>
        <taxon>Tracheophyta</taxon>
        <taxon>Spermatophyta</taxon>
        <taxon>Magnoliopsida</taxon>
        <taxon>eudicotyledons</taxon>
        <taxon>Gunneridae</taxon>
        <taxon>Pentapetalae</taxon>
        <taxon>asterids</taxon>
        <taxon>Ericales</taxon>
        <taxon>Ericaceae</taxon>
        <taxon>Ericoideae</taxon>
        <taxon>Rhodoreae</taxon>
        <taxon>Rhododendron</taxon>
    </lineage>
</organism>
<accession>A0ACC0M6U2</accession>
<reference evidence="1" key="1">
    <citation type="submission" date="2022-02" db="EMBL/GenBank/DDBJ databases">
        <title>Plant Genome Project.</title>
        <authorList>
            <person name="Zhang R.-G."/>
        </authorList>
    </citation>
    <scope>NUCLEOTIDE SEQUENCE</scope>
    <source>
        <strain evidence="1">AT1</strain>
    </source>
</reference>
<gene>
    <name evidence="1" type="ORF">RHMOL_Rhmol10G0281900</name>
</gene>
<dbReference type="Proteomes" id="UP001062846">
    <property type="component" value="Chromosome 10"/>
</dbReference>
<sequence>MVHDAAIDDIAIITNRTRMVDFTQPYIESGLVVVAPVKKLNSDAWAFLGPFSRSMWIVTSGFFLLVGTVVWILEHRLNDDFRGPPRKQVVTILWLAFQLGSLPTVRENTISTLGRLVLIIWLFVVLIINSSYTASLTSILTVQQLSSRIKGLETLRTSNDPIGYQRGSFAHNYLSCELGIHESRLIALNSPEEYAEALKKGPKNGGVAALVDERAYIELFLSSRCEFSIVGQEFTKTDGDLILKSMSNMSNLKSTLRIGYTAFPRDSPLAIDMSTAILKLSEKGELQPGPAKGAKLAVDRLQLKSFSGLFVVCGLACLLALLVYFMKMVRQYIRHYSGEESESSGSSQSSHFQTFLTFVDEKEKQVQNRSKRRQLEKDSKSSNGGSSDSGSIIRQFAMNLIWVLVLILLVFSNGHFSNGVGTNSSNRPAEVNIGSMFNFNSAIGKVTKVAIEAAIEDVNSNPAILGGTKLNITMHDANFSGFLAMAEALKFMESDTVAIIGPQSSVTAHVISHIANELQVPLLSFSATDPTLSSLQYPFFVRTTQNDQFQMAAIADIVEYYEWRDVIAIYADDDFGRNGIAALSDELAGKQCQISYKAPLDPQATRTEIMDVLVKVALAESRILVLHTDPTWGLDVLSVAHYLGMMDSGYVWIATNWLTTVLDTDSPLSKKSMDNIQGLITFRMYTPESKLKRNFVSRWKNLTTHQMANGPFGLNTYGLYAYDTVWLLAHAIDAFFSQGGSISFSNDSRLSELNGGNLHLDALNIFDGGKLLLNNILNVNLTGLTGNVSFSSDRSLFRPAFEVINVIGTGVRTIGYWSNYSGLSVLPPETLYSKPPNRSSSSKNLYPVIWPGQTTQKPRGWVFPNNGRALRIGVPNRVSYREFIAQVPGTEMFKGYCIDVFTAAVNLLPYALPYKLIPFGDGVNNPSCTELVRLITAGVYDAAIGDIAIVTNRTRIVDFTQPYIESGLVVVAPVKKLNSDAWAFLRPFSGSMWMVTGGFFLLVGTVVWILEHRLNDDFRGPPRRQVVTILWFSFSTWFFAHRENTISTLGRLVLIIWLFVVLIINSSYTASLTSILTVQKLSSPIKGLESLRTSNDPIGYQQGSFARNYLSGELGIHVSRLIPLNSPEEYAEALKKGPKNGGVAALVDERAYIELFLSSRCEFSIVGQEFTKSGWGFAFPRDSPLAIDMSTAILKLSENGELQRIHDKWLMSSACSSQGATLAADCLQLNSFSGLFIICGLACLLALLVYFVKMVGQYIRHYSGEEPESSGSSRPSHFQTFLTFVDEKEEDVKNRLKRRQLERDSNRSFGGGMESASAASNRRCTEMASNRSVTFGSEV</sequence>
<evidence type="ECO:0000313" key="1">
    <source>
        <dbReference type="EMBL" id="KAI8536763.1"/>
    </source>
</evidence>
<comment type="caution">
    <text evidence="1">The sequence shown here is derived from an EMBL/GenBank/DDBJ whole genome shotgun (WGS) entry which is preliminary data.</text>
</comment>
<name>A0ACC0M6U2_RHOML</name>